<feature type="transmembrane region" description="Helical" evidence="7">
    <location>
        <begin position="367"/>
        <end position="394"/>
    </location>
</feature>
<organism evidence="9 10">
    <name type="scientific">Cyanidioschyzon merolae (strain NIES-3377 / 10D)</name>
    <name type="common">Unicellular red alga</name>
    <dbReference type="NCBI Taxonomy" id="280699"/>
    <lineage>
        <taxon>Eukaryota</taxon>
        <taxon>Rhodophyta</taxon>
        <taxon>Bangiophyceae</taxon>
        <taxon>Cyanidiales</taxon>
        <taxon>Cyanidiaceae</taxon>
        <taxon>Cyanidioschyzon</taxon>
    </lineage>
</organism>
<dbReference type="EMBL" id="AP006502">
    <property type="protein sequence ID" value="BAM83519.1"/>
    <property type="molecule type" value="Genomic_DNA"/>
</dbReference>
<dbReference type="CDD" id="cd06257">
    <property type="entry name" value="DnaJ"/>
    <property type="match status" value="1"/>
</dbReference>
<dbReference type="OrthoDB" id="4373at2759"/>
<feature type="compositionally biased region" description="Polar residues" evidence="6">
    <location>
        <begin position="121"/>
        <end position="138"/>
    </location>
</feature>
<keyword evidence="3" id="KW-0256">Endoplasmic reticulum</keyword>
<keyword evidence="10" id="KW-1185">Reference proteome</keyword>
<dbReference type="OMA" id="ARSREHN"/>
<dbReference type="InterPro" id="IPR018253">
    <property type="entry name" value="DnaJ_domain_CS"/>
</dbReference>
<evidence type="ECO:0000313" key="9">
    <source>
        <dbReference type="EMBL" id="BAM83519.1"/>
    </source>
</evidence>
<dbReference type="InterPro" id="IPR036869">
    <property type="entry name" value="J_dom_sf"/>
</dbReference>
<dbReference type="KEGG" id="cme:CYME_CMT623C"/>
<proteinExistence type="predicted"/>
<dbReference type="HOGENOM" id="CLU_544426_0_0_1"/>
<feature type="compositionally biased region" description="Low complexity" evidence="6">
    <location>
        <begin position="156"/>
        <end position="175"/>
    </location>
</feature>
<evidence type="ECO:0000259" key="8">
    <source>
        <dbReference type="PROSITE" id="PS50076"/>
    </source>
</evidence>
<dbReference type="PROSITE" id="PS50076">
    <property type="entry name" value="DNAJ_2"/>
    <property type="match status" value="1"/>
</dbReference>
<dbReference type="Gramene" id="CMT623CT">
    <property type="protein sequence ID" value="CMT623CT"/>
    <property type="gene ID" value="CMT623C"/>
</dbReference>
<dbReference type="PANTHER" id="PTHR43908">
    <property type="entry name" value="AT29763P-RELATED"/>
    <property type="match status" value="1"/>
</dbReference>
<evidence type="ECO:0000256" key="3">
    <source>
        <dbReference type="ARBA" id="ARBA00022824"/>
    </source>
</evidence>
<dbReference type="SUPFAM" id="SSF46565">
    <property type="entry name" value="Chaperone J-domain"/>
    <property type="match status" value="1"/>
</dbReference>
<evidence type="ECO:0000256" key="2">
    <source>
        <dbReference type="ARBA" id="ARBA00022692"/>
    </source>
</evidence>
<dbReference type="Gene3D" id="1.10.287.110">
    <property type="entry name" value="DnaJ domain"/>
    <property type="match status" value="1"/>
</dbReference>
<dbReference type="STRING" id="280699.M1VD29"/>
<evidence type="ECO:0000256" key="1">
    <source>
        <dbReference type="ARBA" id="ARBA00004389"/>
    </source>
</evidence>
<dbReference type="Pfam" id="PF00226">
    <property type="entry name" value="DnaJ"/>
    <property type="match status" value="1"/>
</dbReference>
<sequence length="501" mass="56326">MNKEDADACLKFAHEALRDADLVSALKWARKACRLHDSAEARSLLETLEKSARRTGFVLNSADHDQAVVGAGEDDAAGAGQVPPVNTHDRRGQPSAPVEDAAGAGASGKREADAHAKHQPRSNNYVNTGASHSNGHSQAASEEAASAASHTRTQKPQPAQTSRQRSSRSPSQRPSTSREDIAEILNARDLYRVLSVERNASDDDLRRAYRRLALRFHPDKNSEPGADAAFKRIAHAFQTLSNPDRRRLYDQTGIDDEQSALRYQQAQAQAEHHADVFFMTGSSSFHGARGARIYTPDAFDGFFFGPGEMSAEELFEAFFYGGFGAGMPMSYLAQRRAAFLSRARQQRQRGHPSAAGNAGHARRLGMFWHFMPFLIFLFLPYILSALAPLPSFVLEPQGAFRWERRTTDTNLPYFVRDEAHKRQKEQHIELERRVEREWLQRYADSCRARRREQAQLLGFARRAWTHRSRTAYENAAEAVPMHDCESFEHLRLRLANTSRSR</sequence>
<keyword evidence="4 7" id="KW-1133">Transmembrane helix</keyword>
<comment type="subcellular location">
    <subcellularLocation>
        <location evidence="1">Endoplasmic reticulum membrane</location>
        <topology evidence="1">Single-pass membrane protein</topology>
    </subcellularLocation>
</comment>
<dbReference type="Proteomes" id="UP000007014">
    <property type="component" value="Chromosome 20"/>
</dbReference>
<dbReference type="AlphaFoldDB" id="M1VD29"/>
<accession>M1VD29</accession>
<evidence type="ECO:0000256" key="5">
    <source>
        <dbReference type="ARBA" id="ARBA00023136"/>
    </source>
</evidence>
<reference evidence="9 10" key="1">
    <citation type="journal article" date="2004" name="Nature">
        <title>Genome sequence of the ultrasmall unicellular red alga Cyanidioschyzon merolae 10D.</title>
        <authorList>
            <person name="Matsuzaki M."/>
            <person name="Misumi O."/>
            <person name="Shin-i T."/>
            <person name="Maruyama S."/>
            <person name="Takahara M."/>
            <person name="Miyagishima S."/>
            <person name="Mori T."/>
            <person name="Nishida K."/>
            <person name="Yagisawa F."/>
            <person name="Nishida K."/>
            <person name="Yoshida Y."/>
            <person name="Nishimura Y."/>
            <person name="Nakao S."/>
            <person name="Kobayashi T."/>
            <person name="Momoyama Y."/>
            <person name="Higashiyama T."/>
            <person name="Minoda A."/>
            <person name="Sano M."/>
            <person name="Nomoto H."/>
            <person name="Oishi K."/>
            <person name="Hayashi H."/>
            <person name="Ohta F."/>
            <person name="Nishizaka S."/>
            <person name="Haga S."/>
            <person name="Miura S."/>
            <person name="Morishita T."/>
            <person name="Kabeya Y."/>
            <person name="Terasawa K."/>
            <person name="Suzuki Y."/>
            <person name="Ishii Y."/>
            <person name="Asakawa S."/>
            <person name="Takano H."/>
            <person name="Ohta N."/>
            <person name="Kuroiwa H."/>
            <person name="Tanaka K."/>
            <person name="Shimizu N."/>
            <person name="Sugano S."/>
            <person name="Sato N."/>
            <person name="Nozaki H."/>
            <person name="Ogasawara N."/>
            <person name="Kohara Y."/>
            <person name="Kuroiwa T."/>
        </authorList>
    </citation>
    <scope>NUCLEOTIDE SEQUENCE [LARGE SCALE GENOMIC DNA]</scope>
    <source>
        <strain evidence="9 10">10D</strain>
    </source>
</reference>
<dbReference type="PROSITE" id="PS00636">
    <property type="entry name" value="DNAJ_1"/>
    <property type="match status" value="1"/>
</dbReference>
<dbReference type="GO" id="GO:0005789">
    <property type="term" value="C:endoplasmic reticulum membrane"/>
    <property type="evidence" value="ECO:0007669"/>
    <property type="project" value="UniProtKB-SubCell"/>
</dbReference>
<dbReference type="InterPro" id="IPR051100">
    <property type="entry name" value="DnaJ_subfamily_B/C"/>
</dbReference>
<name>M1VD29_CYAM1</name>
<protein>
    <submittedName>
        <fullName evidence="9">DnaJ homolog, subfamily B</fullName>
    </submittedName>
</protein>
<reference evidence="9 10" key="2">
    <citation type="journal article" date="2007" name="BMC Biol.">
        <title>A 100%-complete sequence reveals unusually simple genomic features in the hot-spring red alga Cyanidioschyzon merolae.</title>
        <authorList>
            <person name="Nozaki H."/>
            <person name="Takano H."/>
            <person name="Misumi O."/>
            <person name="Terasawa K."/>
            <person name="Matsuzaki M."/>
            <person name="Maruyama S."/>
            <person name="Nishida K."/>
            <person name="Yagisawa F."/>
            <person name="Yoshida Y."/>
            <person name="Fujiwara T."/>
            <person name="Takio S."/>
            <person name="Tamura K."/>
            <person name="Chung S.J."/>
            <person name="Nakamura S."/>
            <person name="Kuroiwa H."/>
            <person name="Tanaka K."/>
            <person name="Sato N."/>
            <person name="Kuroiwa T."/>
        </authorList>
    </citation>
    <scope>NUCLEOTIDE SEQUENCE [LARGE SCALE GENOMIC DNA]</scope>
    <source>
        <strain evidence="9 10">10D</strain>
    </source>
</reference>
<gene>
    <name evidence="9" type="ORF">CYME_CMT623C</name>
</gene>
<dbReference type="GeneID" id="16997909"/>
<dbReference type="PRINTS" id="PR00625">
    <property type="entry name" value="JDOMAIN"/>
</dbReference>
<dbReference type="eggNOG" id="KOG0714">
    <property type="taxonomic scope" value="Eukaryota"/>
</dbReference>
<evidence type="ECO:0000313" key="10">
    <source>
        <dbReference type="Proteomes" id="UP000007014"/>
    </source>
</evidence>
<evidence type="ECO:0000256" key="7">
    <source>
        <dbReference type="SAM" id="Phobius"/>
    </source>
</evidence>
<dbReference type="InterPro" id="IPR015399">
    <property type="entry name" value="DUF1977_DnaJ-like"/>
</dbReference>
<feature type="compositionally biased region" description="Low complexity" evidence="6">
    <location>
        <begin position="139"/>
        <end position="149"/>
    </location>
</feature>
<dbReference type="RefSeq" id="XP_005539555.1">
    <property type="nucleotide sequence ID" value="XM_005539498.1"/>
</dbReference>
<keyword evidence="2 7" id="KW-0812">Transmembrane</keyword>
<dbReference type="InterPro" id="IPR001623">
    <property type="entry name" value="DnaJ_domain"/>
</dbReference>
<evidence type="ECO:0000256" key="4">
    <source>
        <dbReference type="ARBA" id="ARBA00022989"/>
    </source>
</evidence>
<dbReference type="SMART" id="SM00271">
    <property type="entry name" value="DnaJ"/>
    <property type="match status" value="1"/>
</dbReference>
<feature type="domain" description="J" evidence="8">
    <location>
        <begin position="189"/>
        <end position="253"/>
    </location>
</feature>
<keyword evidence="5 7" id="KW-0472">Membrane</keyword>
<dbReference type="Pfam" id="PF09320">
    <property type="entry name" value="DUF1977"/>
    <property type="match status" value="1"/>
</dbReference>
<feature type="region of interest" description="Disordered" evidence="6">
    <location>
        <begin position="74"/>
        <end position="180"/>
    </location>
</feature>
<evidence type="ECO:0000256" key="6">
    <source>
        <dbReference type="SAM" id="MobiDB-lite"/>
    </source>
</evidence>